<dbReference type="InterPro" id="IPR010997">
    <property type="entry name" value="HRDC-like_sf"/>
</dbReference>
<dbReference type="Proteomes" id="UP000241048">
    <property type="component" value="Unassembled WGS sequence"/>
</dbReference>
<evidence type="ECO:0000256" key="16">
    <source>
        <dbReference type="NCBIfam" id="TIGR01389"/>
    </source>
</evidence>
<dbReference type="InterPro" id="IPR006293">
    <property type="entry name" value="DNA_helicase_ATP-dep_RecQ_bac"/>
</dbReference>
<dbReference type="InterPro" id="IPR044876">
    <property type="entry name" value="HRDC_dom_sf"/>
</dbReference>
<evidence type="ECO:0000256" key="5">
    <source>
        <dbReference type="ARBA" id="ARBA00022741"/>
    </source>
</evidence>
<dbReference type="EC" id="5.6.2.4" evidence="16"/>
<keyword evidence="5" id="KW-0547">Nucleotide-binding</keyword>
<dbReference type="SMART" id="SM00487">
    <property type="entry name" value="DEXDc"/>
    <property type="match status" value="1"/>
</dbReference>
<dbReference type="GO" id="GO:0046872">
    <property type="term" value="F:metal ion binding"/>
    <property type="evidence" value="ECO:0007669"/>
    <property type="project" value="UniProtKB-KW"/>
</dbReference>
<dbReference type="PROSITE" id="PS51194">
    <property type="entry name" value="HELICASE_CTER"/>
    <property type="match status" value="1"/>
</dbReference>
<dbReference type="GO" id="GO:0006281">
    <property type="term" value="P:DNA repair"/>
    <property type="evidence" value="ECO:0007669"/>
    <property type="project" value="UniProtKB-KW"/>
</dbReference>
<dbReference type="InterPro" id="IPR032284">
    <property type="entry name" value="RecQ_Zn-bd"/>
</dbReference>
<dbReference type="InterPro" id="IPR002121">
    <property type="entry name" value="HRDC_dom"/>
</dbReference>
<comment type="cofactor">
    <cofactor evidence="1">
        <name>Mg(2+)</name>
        <dbReference type="ChEBI" id="CHEBI:18420"/>
    </cofactor>
</comment>
<dbReference type="GO" id="GO:0005737">
    <property type="term" value="C:cytoplasm"/>
    <property type="evidence" value="ECO:0007669"/>
    <property type="project" value="TreeGrafter"/>
</dbReference>
<keyword evidence="14" id="KW-0413">Isomerase</keyword>
<evidence type="ECO:0000256" key="17">
    <source>
        <dbReference type="SAM" id="MobiDB-lite"/>
    </source>
</evidence>
<evidence type="ECO:0000256" key="8">
    <source>
        <dbReference type="ARBA" id="ARBA00022806"/>
    </source>
</evidence>
<dbReference type="NCBIfam" id="TIGR01389">
    <property type="entry name" value="recQ"/>
    <property type="match status" value="1"/>
</dbReference>
<feature type="region of interest" description="Disordered" evidence="17">
    <location>
        <begin position="519"/>
        <end position="541"/>
    </location>
</feature>
<dbReference type="Gene3D" id="1.10.150.80">
    <property type="entry name" value="HRDC domain"/>
    <property type="match status" value="1"/>
</dbReference>
<evidence type="ECO:0000259" key="20">
    <source>
        <dbReference type="PROSITE" id="PS51194"/>
    </source>
</evidence>
<dbReference type="SUPFAM" id="SSF46785">
    <property type="entry name" value="Winged helix' DNA-binding domain"/>
    <property type="match status" value="1"/>
</dbReference>
<dbReference type="Gene3D" id="3.40.50.300">
    <property type="entry name" value="P-loop containing nucleotide triphosphate hydrolases"/>
    <property type="match status" value="2"/>
</dbReference>
<dbReference type="PANTHER" id="PTHR13710:SF105">
    <property type="entry name" value="ATP-DEPENDENT DNA HELICASE Q1"/>
    <property type="match status" value="1"/>
</dbReference>
<dbReference type="Pfam" id="PF16124">
    <property type="entry name" value="RecQ_Zn_bind"/>
    <property type="match status" value="1"/>
</dbReference>
<keyword evidence="7" id="KW-0378">Hydrolase</keyword>
<dbReference type="InterPro" id="IPR036390">
    <property type="entry name" value="WH_DNA-bd_sf"/>
</dbReference>
<evidence type="ECO:0000313" key="22">
    <source>
        <dbReference type="Proteomes" id="UP000241048"/>
    </source>
</evidence>
<dbReference type="PROSITE" id="PS51192">
    <property type="entry name" value="HELICASE_ATP_BIND_1"/>
    <property type="match status" value="1"/>
</dbReference>
<accession>A0A2T3FQF7</accession>
<dbReference type="InterPro" id="IPR018982">
    <property type="entry name" value="RQC_domain"/>
</dbReference>
<dbReference type="SMART" id="SM00341">
    <property type="entry name" value="HRDC"/>
    <property type="match status" value="1"/>
</dbReference>
<dbReference type="GO" id="GO:0006310">
    <property type="term" value="P:DNA recombination"/>
    <property type="evidence" value="ECO:0007669"/>
    <property type="project" value="UniProtKB-UniRule"/>
</dbReference>
<protein>
    <recommendedName>
        <fullName evidence="16">DNA helicase RecQ</fullName>
        <ecNumber evidence="16">5.6.2.4</ecNumber>
    </recommendedName>
</protein>
<dbReference type="PROSITE" id="PS50967">
    <property type="entry name" value="HRDC"/>
    <property type="match status" value="1"/>
</dbReference>
<evidence type="ECO:0000256" key="10">
    <source>
        <dbReference type="ARBA" id="ARBA00022840"/>
    </source>
</evidence>
<dbReference type="RefSeq" id="WP_107000634.1">
    <property type="nucleotide sequence ID" value="NZ_JAQDZI010000008.1"/>
</dbReference>
<reference evidence="21 22" key="1">
    <citation type="submission" date="2018-03" db="EMBL/GenBank/DDBJ databases">
        <title>Lachnoclostridium SNUG30386 gen.nov., sp.nov., isolated from human faeces.</title>
        <authorList>
            <person name="Seo B."/>
            <person name="Jeon K."/>
            <person name="Ko G."/>
        </authorList>
    </citation>
    <scope>NUCLEOTIDE SEQUENCE [LARGE SCALE GENOMIC DNA]</scope>
    <source>
        <strain evidence="21 22">SNUG30386</strain>
    </source>
</reference>
<keyword evidence="8 21" id="KW-0347">Helicase</keyword>
<comment type="similarity">
    <text evidence="3">Belongs to the helicase family. RecQ subfamily.</text>
</comment>
<feature type="domain" description="Helicase ATP-binding" evidence="19">
    <location>
        <begin position="29"/>
        <end position="198"/>
    </location>
</feature>
<dbReference type="GO" id="GO:0043138">
    <property type="term" value="F:3'-5' DNA helicase activity"/>
    <property type="evidence" value="ECO:0007669"/>
    <property type="project" value="UniProtKB-EC"/>
</dbReference>
<dbReference type="SMART" id="SM00956">
    <property type="entry name" value="RQC"/>
    <property type="match status" value="1"/>
</dbReference>
<dbReference type="InterPro" id="IPR027417">
    <property type="entry name" value="P-loop_NTPase"/>
</dbReference>
<keyword evidence="13" id="KW-0234">DNA repair</keyword>
<dbReference type="Gene3D" id="1.10.10.10">
    <property type="entry name" value="Winged helix-like DNA-binding domain superfamily/Winged helix DNA-binding domain"/>
    <property type="match status" value="1"/>
</dbReference>
<dbReference type="GO" id="GO:0003677">
    <property type="term" value="F:DNA binding"/>
    <property type="evidence" value="ECO:0007669"/>
    <property type="project" value="UniProtKB-KW"/>
</dbReference>
<dbReference type="InterPro" id="IPR001650">
    <property type="entry name" value="Helicase_C-like"/>
</dbReference>
<organism evidence="21 22">
    <name type="scientific">Clostridium fessum</name>
    <dbReference type="NCBI Taxonomy" id="2126740"/>
    <lineage>
        <taxon>Bacteria</taxon>
        <taxon>Bacillati</taxon>
        <taxon>Bacillota</taxon>
        <taxon>Clostridia</taxon>
        <taxon>Eubacteriales</taxon>
        <taxon>Clostridiaceae</taxon>
        <taxon>Clostridium</taxon>
    </lineage>
</organism>
<evidence type="ECO:0000256" key="15">
    <source>
        <dbReference type="ARBA" id="ARBA00034617"/>
    </source>
</evidence>
<evidence type="ECO:0000259" key="18">
    <source>
        <dbReference type="PROSITE" id="PS50967"/>
    </source>
</evidence>
<gene>
    <name evidence="21" type="primary">recQ</name>
    <name evidence="21" type="ORF">C7U56_06300</name>
</gene>
<dbReference type="GO" id="GO:0006260">
    <property type="term" value="P:DNA replication"/>
    <property type="evidence" value="ECO:0007669"/>
    <property type="project" value="InterPro"/>
</dbReference>
<dbReference type="GO" id="GO:0009378">
    <property type="term" value="F:four-way junction helicase activity"/>
    <property type="evidence" value="ECO:0007669"/>
    <property type="project" value="TreeGrafter"/>
</dbReference>
<name>A0A2T3FQF7_9CLOT</name>
<evidence type="ECO:0000259" key="19">
    <source>
        <dbReference type="PROSITE" id="PS51192"/>
    </source>
</evidence>
<dbReference type="InterPro" id="IPR004589">
    <property type="entry name" value="DNA_helicase_ATP-dep_RecQ"/>
</dbReference>
<keyword evidence="9" id="KW-0862">Zinc</keyword>
<feature type="domain" description="HRDC" evidence="18">
    <location>
        <begin position="546"/>
        <end position="622"/>
    </location>
</feature>
<keyword evidence="4" id="KW-0479">Metal-binding</keyword>
<dbReference type="InterPro" id="IPR036388">
    <property type="entry name" value="WH-like_DNA-bd_sf"/>
</dbReference>
<dbReference type="GO" id="GO:0016787">
    <property type="term" value="F:hydrolase activity"/>
    <property type="evidence" value="ECO:0007669"/>
    <property type="project" value="UniProtKB-KW"/>
</dbReference>
<dbReference type="Pfam" id="PF00270">
    <property type="entry name" value="DEAD"/>
    <property type="match status" value="1"/>
</dbReference>
<evidence type="ECO:0000256" key="11">
    <source>
        <dbReference type="ARBA" id="ARBA00023125"/>
    </source>
</evidence>
<evidence type="ECO:0000313" key="21">
    <source>
        <dbReference type="EMBL" id="PST37512.1"/>
    </source>
</evidence>
<keyword evidence="10" id="KW-0067">ATP-binding</keyword>
<dbReference type="FunFam" id="1.10.150.80:FF:000002">
    <property type="entry name" value="ATP-dependent DNA helicase RecQ"/>
    <property type="match status" value="1"/>
</dbReference>
<dbReference type="Pfam" id="PF09382">
    <property type="entry name" value="RQC"/>
    <property type="match status" value="1"/>
</dbReference>
<dbReference type="GO" id="GO:0009432">
    <property type="term" value="P:SOS response"/>
    <property type="evidence" value="ECO:0007669"/>
    <property type="project" value="UniProtKB-UniRule"/>
</dbReference>
<dbReference type="InterPro" id="IPR014001">
    <property type="entry name" value="Helicase_ATP-bd"/>
</dbReference>
<feature type="domain" description="Helicase C-terminal" evidence="20">
    <location>
        <begin position="222"/>
        <end position="372"/>
    </location>
</feature>
<dbReference type="EMBL" id="PYLO01000002">
    <property type="protein sequence ID" value="PST37512.1"/>
    <property type="molecule type" value="Genomic_DNA"/>
</dbReference>
<dbReference type="Pfam" id="PF00570">
    <property type="entry name" value="HRDC"/>
    <property type="match status" value="1"/>
</dbReference>
<comment type="catalytic activity">
    <reaction evidence="15">
        <text>Couples ATP hydrolysis with the unwinding of duplex DNA by translocating in the 3'-5' direction.</text>
        <dbReference type="EC" id="5.6.2.4"/>
    </reaction>
</comment>
<evidence type="ECO:0000256" key="13">
    <source>
        <dbReference type="ARBA" id="ARBA00023204"/>
    </source>
</evidence>
<dbReference type="AlphaFoldDB" id="A0A2T3FQF7"/>
<sequence>MNYEKSEKYEVLKRYFGYDSFREGQEILIDGILDGRDVLGIMPTGSGKSLCYQVPALILPGITLVVSPLISLMKDQVTALNQAGVHAAYLNSSLTTAQYYKALGYAREGRYPIIYVAPERLMTETFLDFAMHVDIAMLAIDEAHCISQWGQDFRPSYLKIVDFIEKLPRRPVVSAFTATATKEVRDDIIDILQLQNPVMLTTGFDRKNLYFAVETPKDRYAAIRAYLEAHPGQGGIIYCLTRRNVEEICEKLIRDGFSVTRYHAGLSDAERQKNQDDFIYDRVPVMVATNAFGMGIDRSDVRFVLHCGMPKNLEAYYQEAGRAGRDGEPAECILYYSGRDVVTNQLFIERNQDNQELDDYTRQVVLERDRERLKKMTFYCFTNECLRDYILRYFGEYGSNYCGNCSNCMTQFDTIDIQAAAESLLGCVQSCGQRYGTTVILDTVHGANTVKIRNYRMDENPHYGELAKESVVHLRQMFNFLQVEEYLFVTTDEYSIVKLTEKGAAFLEAPEPIEMKMAKEREKQTAGSSKKSRRGAKLPAGADEFTEKEETLFEALRALRREIASEEKVPPYIVFSDKTLTHMCILKPVTKAEMLEVSGVGAYKFEKYGERFLECVRKFLGQ</sequence>
<evidence type="ECO:0000256" key="2">
    <source>
        <dbReference type="ARBA" id="ARBA00001947"/>
    </source>
</evidence>
<dbReference type="SMART" id="SM00490">
    <property type="entry name" value="HELICc"/>
    <property type="match status" value="1"/>
</dbReference>
<evidence type="ECO:0000256" key="1">
    <source>
        <dbReference type="ARBA" id="ARBA00001946"/>
    </source>
</evidence>
<dbReference type="FunFam" id="3.40.50.300:FF:000296">
    <property type="entry name" value="ATP-dependent DNA helicase RecQ"/>
    <property type="match status" value="1"/>
</dbReference>
<proteinExistence type="inferred from homology"/>
<dbReference type="CDD" id="cd17920">
    <property type="entry name" value="DEXHc_RecQ"/>
    <property type="match status" value="1"/>
</dbReference>
<dbReference type="InterPro" id="IPR011545">
    <property type="entry name" value="DEAD/DEAH_box_helicase_dom"/>
</dbReference>
<keyword evidence="11" id="KW-0238">DNA-binding</keyword>
<dbReference type="SUPFAM" id="SSF47819">
    <property type="entry name" value="HRDC-like"/>
    <property type="match status" value="1"/>
</dbReference>
<comment type="caution">
    <text evidence="21">The sequence shown here is derived from an EMBL/GenBank/DDBJ whole genome shotgun (WGS) entry which is preliminary data.</text>
</comment>
<evidence type="ECO:0000256" key="3">
    <source>
        <dbReference type="ARBA" id="ARBA00005446"/>
    </source>
</evidence>
<evidence type="ECO:0000256" key="14">
    <source>
        <dbReference type="ARBA" id="ARBA00023235"/>
    </source>
</evidence>
<dbReference type="GO" id="GO:0030894">
    <property type="term" value="C:replisome"/>
    <property type="evidence" value="ECO:0007669"/>
    <property type="project" value="TreeGrafter"/>
</dbReference>
<dbReference type="Pfam" id="PF00271">
    <property type="entry name" value="Helicase_C"/>
    <property type="match status" value="1"/>
</dbReference>
<evidence type="ECO:0000256" key="9">
    <source>
        <dbReference type="ARBA" id="ARBA00022833"/>
    </source>
</evidence>
<dbReference type="SUPFAM" id="SSF52540">
    <property type="entry name" value="P-loop containing nucleoside triphosphate hydrolases"/>
    <property type="match status" value="1"/>
</dbReference>
<dbReference type="GO" id="GO:0005524">
    <property type="term" value="F:ATP binding"/>
    <property type="evidence" value="ECO:0007669"/>
    <property type="project" value="UniProtKB-KW"/>
</dbReference>
<keyword evidence="6" id="KW-0227">DNA damage</keyword>
<keyword evidence="22" id="KW-1185">Reference proteome</keyword>
<evidence type="ECO:0000256" key="4">
    <source>
        <dbReference type="ARBA" id="ARBA00022723"/>
    </source>
</evidence>
<evidence type="ECO:0000256" key="12">
    <source>
        <dbReference type="ARBA" id="ARBA00023172"/>
    </source>
</evidence>
<evidence type="ECO:0000256" key="6">
    <source>
        <dbReference type="ARBA" id="ARBA00022763"/>
    </source>
</evidence>
<dbReference type="PANTHER" id="PTHR13710">
    <property type="entry name" value="DNA HELICASE RECQ FAMILY MEMBER"/>
    <property type="match status" value="1"/>
</dbReference>
<dbReference type="NCBIfam" id="TIGR00614">
    <property type="entry name" value="recQ_fam"/>
    <property type="match status" value="1"/>
</dbReference>
<comment type="cofactor">
    <cofactor evidence="2">
        <name>Zn(2+)</name>
        <dbReference type="ChEBI" id="CHEBI:29105"/>
    </cofactor>
</comment>
<keyword evidence="12" id="KW-0233">DNA recombination</keyword>
<evidence type="ECO:0000256" key="7">
    <source>
        <dbReference type="ARBA" id="ARBA00022801"/>
    </source>
</evidence>
<dbReference type="GO" id="GO:0043590">
    <property type="term" value="C:bacterial nucleoid"/>
    <property type="evidence" value="ECO:0007669"/>
    <property type="project" value="TreeGrafter"/>
</dbReference>